<dbReference type="Pfam" id="PF03379">
    <property type="entry name" value="CcmB"/>
    <property type="match status" value="1"/>
</dbReference>
<keyword evidence="6 12" id="KW-1003">Cell membrane</keyword>
<sequence>MTEPNLARAVLCVFRRDITIALRRVTDVFTPLVFFAIVVSLFPLGVGPEPAMLRALAPGVVWVAALLAAMLSLNRLFANDHADGTLEQLVLAPHPLTVLVLAKTAAHWVLTGLPLVALSPLLALQLQLPPEAMGTLVVSLLLGTPVLSLLGSVGAALTLGLRGGGVLVSLLVLPLYTPVLIFGASSVTAAVEGLSTEAHLSLLSAFLVLALSLVPWATAAALRVSLD</sequence>
<comment type="function">
    <text evidence="1 12">Required for the export of heme to the periplasm for the biogenesis of c-type cytochromes.</text>
</comment>
<dbReference type="GO" id="GO:0017004">
    <property type="term" value="P:cytochrome complex assembly"/>
    <property type="evidence" value="ECO:0007669"/>
    <property type="project" value="UniProtKB-KW"/>
</dbReference>
<comment type="similarity">
    <text evidence="3 12">Belongs to the CcmB/CycW/HelB family.</text>
</comment>
<dbReference type="GO" id="GO:0015232">
    <property type="term" value="F:heme transmembrane transporter activity"/>
    <property type="evidence" value="ECO:0007669"/>
    <property type="project" value="InterPro"/>
</dbReference>
<feature type="transmembrane region" description="Helical" evidence="13">
    <location>
        <begin position="28"/>
        <end position="46"/>
    </location>
</feature>
<keyword evidence="10 13" id="KW-1133">Transmembrane helix</keyword>
<dbReference type="GO" id="GO:1903607">
    <property type="term" value="P:cytochrome c biosynthetic process"/>
    <property type="evidence" value="ECO:0007669"/>
    <property type="project" value="TreeGrafter"/>
</dbReference>
<evidence type="ECO:0000256" key="10">
    <source>
        <dbReference type="ARBA" id="ARBA00022989"/>
    </source>
</evidence>
<evidence type="ECO:0000256" key="13">
    <source>
        <dbReference type="SAM" id="Phobius"/>
    </source>
</evidence>
<evidence type="ECO:0000256" key="8">
    <source>
        <dbReference type="ARBA" id="ARBA00022692"/>
    </source>
</evidence>
<proteinExistence type="inferred from homology"/>
<dbReference type="EMBL" id="MFSR01000045">
    <property type="protein sequence ID" value="OGI39580.1"/>
    <property type="molecule type" value="Genomic_DNA"/>
</dbReference>
<evidence type="ECO:0000256" key="3">
    <source>
        <dbReference type="ARBA" id="ARBA00010544"/>
    </source>
</evidence>
<evidence type="ECO:0000256" key="12">
    <source>
        <dbReference type="PIRNR" id="PIRNR002764"/>
    </source>
</evidence>
<evidence type="ECO:0000313" key="14">
    <source>
        <dbReference type="EMBL" id="OGI39580.1"/>
    </source>
</evidence>
<name>A0A1F6T341_9PROT</name>
<feature type="transmembrane region" description="Helical" evidence="13">
    <location>
        <begin position="105"/>
        <end position="124"/>
    </location>
</feature>
<accession>A0A1F6T341</accession>
<keyword evidence="5 12" id="KW-0813">Transport</keyword>
<evidence type="ECO:0000256" key="9">
    <source>
        <dbReference type="ARBA" id="ARBA00022748"/>
    </source>
</evidence>
<dbReference type="PIRSF" id="PIRSF002764">
    <property type="entry name" value="CcmB"/>
    <property type="match status" value="1"/>
</dbReference>
<keyword evidence="11 12" id="KW-0472">Membrane</keyword>
<feature type="transmembrane region" description="Helical" evidence="13">
    <location>
        <begin position="167"/>
        <end position="190"/>
    </location>
</feature>
<comment type="caution">
    <text evidence="14">The sequence shown here is derived from an EMBL/GenBank/DDBJ whole genome shotgun (WGS) entry which is preliminary data.</text>
</comment>
<dbReference type="GO" id="GO:0005886">
    <property type="term" value="C:plasma membrane"/>
    <property type="evidence" value="ECO:0007669"/>
    <property type="project" value="UniProtKB-SubCell"/>
</dbReference>
<feature type="transmembrane region" description="Helical" evidence="13">
    <location>
        <begin position="136"/>
        <end position="161"/>
    </location>
</feature>
<keyword evidence="7 12" id="KW-0997">Cell inner membrane</keyword>
<comment type="subcellular location">
    <subcellularLocation>
        <location evidence="2">Cell inner membrane</location>
        <topology evidence="2">Multi-pass membrane protein</topology>
    </subcellularLocation>
</comment>
<evidence type="ECO:0000313" key="15">
    <source>
        <dbReference type="Proteomes" id="UP000179334"/>
    </source>
</evidence>
<protein>
    <recommendedName>
        <fullName evidence="4 12">Heme exporter protein B</fullName>
    </recommendedName>
</protein>
<dbReference type="AlphaFoldDB" id="A0A1F6T341"/>
<reference evidence="14 15" key="1">
    <citation type="journal article" date="2016" name="Nat. Commun.">
        <title>Thousands of microbial genomes shed light on interconnected biogeochemical processes in an aquifer system.</title>
        <authorList>
            <person name="Anantharaman K."/>
            <person name="Brown C.T."/>
            <person name="Hug L.A."/>
            <person name="Sharon I."/>
            <person name="Castelle C.J."/>
            <person name="Probst A.J."/>
            <person name="Thomas B.C."/>
            <person name="Singh A."/>
            <person name="Wilkins M.J."/>
            <person name="Karaoz U."/>
            <person name="Brodie E.L."/>
            <person name="Williams K.H."/>
            <person name="Hubbard S.S."/>
            <person name="Banfield J.F."/>
        </authorList>
    </citation>
    <scope>NUCLEOTIDE SEQUENCE [LARGE SCALE GENOMIC DNA]</scope>
</reference>
<organism evidence="14 15">
    <name type="scientific">Candidatus Muproteobacteria bacterium RBG_16_64_10</name>
    <dbReference type="NCBI Taxonomy" id="1817757"/>
    <lineage>
        <taxon>Bacteria</taxon>
        <taxon>Pseudomonadati</taxon>
        <taxon>Pseudomonadota</taxon>
        <taxon>Candidatus Muproteobacteria</taxon>
    </lineage>
</organism>
<evidence type="ECO:0000256" key="11">
    <source>
        <dbReference type="ARBA" id="ARBA00023136"/>
    </source>
</evidence>
<evidence type="ECO:0000256" key="7">
    <source>
        <dbReference type="ARBA" id="ARBA00022519"/>
    </source>
</evidence>
<dbReference type="InterPro" id="IPR026031">
    <property type="entry name" value="Cyt_c_CcmB_bac"/>
</dbReference>
<dbReference type="PANTHER" id="PTHR30070:SF1">
    <property type="entry name" value="CYTOCHROME C BIOGENESIS B-RELATED"/>
    <property type="match status" value="1"/>
</dbReference>
<evidence type="ECO:0000256" key="5">
    <source>
        <dbReference type="ARBA" id="ARBA00022448"/>
    </source>
</evidence>
<feature type="transmembrane region" description="Helical" evidence="13">
    <location>
        <begin position="53"/>
        <end position="73"/>
    </location>
</feature>
<evidence type="ECO:0000256" key="4">
    <source>
        <dbReference type="ARBA" id="ARBA00016452"/>
    </source>
</evidence>
<keyword evidence="8 13" id="KW-0812">Transmembrane</keyword>
<evidence type="ECO:0000256" key="1">
    <source>
        <dbReference type="ARBA" id="ARBA00002442"/>
    </source>
</evidence>
<dbReference type="Proteomes" id="UP000179334">
    <property type="component" value="Unassembled WGS sequence"/>
</dbReference>
<evidence type="ECO:0000256" key="6">
    <source>
        <dbReference type="ARBA" id="ARBA00022475"/>
    </source>
</evidence>
<evidence type="ECO:0000256" key="2">
    <source>
        <dbReference type="ARBA" id="ARBA00004429"/>
    </source>
</evidence>
<dbReference type="NCBIfam" id="TIGR01190">
    <property type="entry name" value="ccmB"/>
    <property type="match status" value="1"/>
</dbReference>
<dbReference type="PANTHER" id="PTHR30070">
    <property type="entry name" value="HEME EXPORTER PROTEIN B"/>
    <property type="match status" value="1"/>
</dbReference>
<feature type="transmembrane region" description="Helical" evidence="13">
    <location>
        <begin position="202"/>
        <end position="222"/>
    </location>
</feature>
<dbReference type="InterPro" id="IPR003544">
    <property type="entry name" value="Cyt_c_biogenesis_CcmB"/>
</dbReference>
<gene>
    <name evidence="14" type="ORF">A2V91_03645</name>
</gene>
<dbReference type="PRINTS" id="PR01414">
    <property type="entry name" value="CCMBBIOGNSIS"/>
</dbReference>
<keyword evidence="9 12" id="KW-0201">Cytochrome c-type biogenesis</keyword>